<dbReference type="GO" id="GO:0016020">
    <property type="term" value="C:membrane"/>
    <property type="evidence" value="ECO:0007669"/>
    <property type="project" value="UniProtKB-SubCell"/>
</dbReference>
<keyword evidence="4" id="KW-1133">Transmembrane helix</keyword>
<keyword evidence="3" id="KW-0812">Transmembrane</keyword>
<protein>
    <recommendedName>
        <fullName evidence="7">Cation efflux protein transmembrane domain-containing protein</fullName>
    </recommendedName>
</protein>
<accession>A0A397BPR4</accession>
<dbReference type="SUPFAM" id="SSF161111">
    <property type="entry name" value="Cation efflux protein transmembrane domain-like"/>
    <property type="match status" value="1"/>
</dbReference>
<dbReference type="InterPro" id="IPR002524">
    <property type="entry name" value="Cation_efflux"/>
</dbReference>
<evidence type="ECO:0000256" key="2">
    <source>
        <dbReference type="ARBA" id="ARBA00022448"/>
    </source>
</evidence>
<name>A0A397BPR4_APHAT</name>
<evidence type="ECO:0000256" key="5">
    <source>
        <dbReference type="ARBA" id="ARBA00023136"/>
    </source>
</evidence>
<dbReference type="InterPro" id="IPR050291">
    <property type="entry name" value="CDF_Transporter"/>
</dbReference>
<keyword evidence="5" id="KW-0472">Membrane</keyword>
<comment type="caution">
    <text evidence="8">The sequence shown here is derived from an EMBL/GenBank/DDBJ whole genome shotgun (WGS) entry which is preliminary data.</text>
</comment>
<dbReference type="PANTHER" id="PTHR43840">
    <property type="entry name" value="MITOCHONDRIAL METAL TRANSPORTER 1-RELATED"/>
    <property type="match status" value="1"/>
</dbReference>
<dbReference type="Proteomes" id="UP000266239">
    <property type="component" value="Unassembled WGS sequence"/>
</dbReference>
<dbReference type="PANTHER" id="PTHR43840:SF15">
    <property type="entry name" value="MITOCHONDRIAL METAL TRANSPORTER 1-RELATED"/>
    <property type="match status" value="1"/>
</dbReference>
<organism evidence="8 9">
    <name type="scientific">Aphanomyces astaci</name>
    <name type="common">Crayfish plague agent</name>
    <dbReference type="NCBI Taxonomy" id="112090"/>
    <lineage>
        <taxon>Eukaryota</taxon>
        <taxon>Sar</taxon>
        <taxon>Stramenopiles</taxon>
        <taxon>Oomycota</taxon>
        <taxon>Saprolegniomycetes</taxon>
        <taxon>Saprolegniales</taxon>
        <taxon>Verrucalvaceae</taxon>
        <taxon>Aphanomyces</taxon>
    </lineage>
</organism>
<dbReference type="EMBL" id="QUTA01004264">
    <property type="protein sequence ID" value="RHY20417.1"/>
    <property type="molecule type" value="Genomic_DNA"/>
</dbReference>
<feature type="region of interest" description="Disordered" evidence="6">
    <location>
        <begin position="34"/>
        <end position="57"/>
    </location>
</feature>
<evidence type="ECO:0000313" key="9">
    <source>
        <dbReference type="Proteomes" id="UP000266239"/>
    </source>
</evidence>
<evidence type="ECO:0000313" key="8">
    <source>
        <dbReference type="EMBL" id="RHY20417.1"/>
    </source>
</evidence>
<dbReference type="AlphaFoldDB" id="A0A397BPR4"/>
<dbReference type="InterPro" id="IPR027469">
    <property type="entry name" value="Cation_efflux_TMD_sf"/>
</dbReference>
<dbReference type="Pfam" id="PF01545">
    <property type="entry name" value="Cation_efflux"/>
    <property type="match status" value="1"/>
</dbReference>
<keyword evidence="2" id="KW-0813">Transport</keyword>
<evidence type="ECO:0000256" key="3">
    <source>
        <dbReference type="ARBA" id="ARBA00022692"/>
    </source>
</evidence>
<dbReference type="GO" id="GO:0008324">
    <property type="term" value="F:monoatomic cation transmembrane transporter activity"/>
    <property type="evidence" value="ECO:0007669"/>
    <property type="project" value="InterPro"/>
</dbReference>
<feature type="compositionally biased region" description="Polar residues" evidence="6">
    <location>
        <begin position="488"/>
        <end position="497"/>
    </location>
</feature>
<evidence type="ECO:0000256" key="6">
    <source>
        <dbReference type="SAM" id="MobiDB-lite"/>
    </source>
</evidence>
<dbReference type="VEuPathDB" id="FungiDB:H257_06015"/>
<feature type="domain" description="Cation efflux protein transmembrane" evidence="7">
    <location>
        <begin position="66"/>
        <end position="220"/>
    </location>
</feature>
<gene>
    <name evidence="8" type="ORF">DYB25_000887</name>
</gene>
<dbReference type="Gene3D" id="1.20.1510.10">
    <property type="entry name" value="Cation efflux protein transmembrane domain"/>
    <property type="match status" value="1"/>
</dbReference>
<dbReference type="InterPro" id="IPR036837">
    <property type="entry name" value="Cation_efflux_CTD_sf"/>
</dbReference>
<reference evidence="8 9" key="1">
    <citation type="submission" date="2018-08" db="EMBL/GenBank/DDBJ databases">
        <title>Aphanomyces genome sequencing and annotation.</title>
        <authorList>
            <person name="Minardi D."/>
            <person name="Oidtmann B."/>
            <person name="Van Der Giezen M."/>
            <person name="Studholme D.J."/>
        </authorList>
    </citation>
    <scope>NUCLEOTIDE SEQUENCE [LARGE SCALE GENOMIC DNA]</scope>
    <source>
        <strain evidence="8 9">Yx</strain>
    </source>
</reference>
<evidence type="ECO:0000256" key="4">
    <source>
        <dbReference type="ARBA" id="ARBA00022989"/>
    </source>
</evidence>
<dbReference type="Gene3D" id="3.30.70.1350">
    <property type="entry name" value="Cation efflux protein, cytoplasmic domain"/>
    <property type="match status" value="2"/>
</dbReference>
<comment type="subcellular location">
    <subcellularLocation>
        <location evidence="1">Membrane</location>
        <topology evidence="1">Multi-pass membrane protein</topology>
    </subcellularLocation>
</comment>
<feature type="region of interest" description="Disordered" evidence="6">
    <location>
        <begin position="480"/>
        <end position="505"/>
    </location>
</feature>
<evidence type="ECO:0000259" key="7">
    <source>
        <dbReference type="Pfam" id="PF01545"/>
    </source>
</evidence>
<proteinExistence type="predicted"/>
<sequence length="505" mass="55367">MLRPTRSTLRRLHLLLHRPSTTIPIIVDTTCGRLRGHSTSSKEKSNDRRTDPNSLQSDQAMKITRVGMYVNLAMAACKGTVGCAVNSSALVADAAHSLSDLLSDIVTLWAVRISRLPPDDEHPYGYGKFEAVGSLTVGAILTAAGVGMGYDAFHILQTGFFDAATATAVAVPSFLDLSFLTCNHLHGSTSLHAIIPSCIALDRTTQWGIAAGAAIVSIGAKEALYHATVRIGNQTNSKVPKSLSCMIAKTGVDICLDSVRELTDKSVEDEVLDLLRHSSSSVEDVVSVSNVRARRMGPYTLVDLRVNVRPPLCHWTRIQWPRNRYQTDARGQVHGRTSVSAAQQLAARVKAEVLRRVPDVSEVLVHIDVANGTYGCNSAEQMRPFREIKHDVLHAIKAIPEILSVTHVNVHWVVHRDRPSELGTAYGTDLDVTIVVHPDMAVRDVHNIARRARREIERLSYVVTADIHLELYDEETMVLDERPPDRASSPTSPSQVDHVTRDANP</sequence>
<dbReference type="InterPro" id="IPR058533">
    <property type="entry name" value="Cation_efflux_TM"/>
</dbReference>
<dbReference type="NCBIfam" id="TIGR01297">
    <property type="entry name" value="CDF"/>
    <property type="match status" value="1"/>
</dbReference>
<evidence type="ECO:0000256" key="1">
    <source>
        <dbReference type="ARBA" id="ARBA00004141"/>
    </source>
</evidence>
<feature type="compositionally biased region" description="Basic and acidic residues" evidence="6">
    <location>
        <begin position="40"/>
        <end position="51"/>
    </location>
</feature>